<feature type="domain" description="Centromere/kinetochore protein zw10 middle" evidence="3">
    <location>
        <begin position="203"/>
        <end position="403"/>
    </location>
</feature>
<reference evidence="4 5" key="1">
    <citation type="submission" date="2024-03" db="EMBL/GenBank/DDBJ databases">
        <title>Genome-scale model development and genomic sequencing of the oleaginous clade Lipomyces.</title>
        <authorList>
            <consortium name="Lawrence Berkeley National Laboratory"/>
            <person name="Czajka J.J."/>
            <person name="Han Y."/>
            <person name="Kim J."/>
            <person name="Mondo S.J."/>
            <person name="Hofstad B.A."/>
            <person name="Robles A."/>
            <person name="Haridas S."/>
            <person name="Riley R."/>
            <person name="LaButti K."/>
            <person name="Pangilinan J."/>
            <person name="Andreopoulos W."/>
            <person name="Lipzen A."/>
            <person name="Yan J."/>
            <person name="Wang M."/>
            <person name="Ng V."/>
            <person name="Grigoriev I.V."/>
            <person name="Spatafora J.W."/>
            <person name="Magnuson J.K."/>
            <person name="Baker S.E."/>
            <person name="Pomraning K.R."/>
        </authorList>
    </citation>
    <scope>NUCLEOTIDE SEQUENCE [LARGE SCALE GENOMIC DNA]</scope>
    <source>
        <strain evidence="4 5">Phaff 52-87</strain>
    </source>
</reference>
<dbReference type="GeneID" id="90037857"/>
<dbReference type="InterPro" id="IPR048344">
    <property type="entry name" value="Zw10_middle"/>
</dbReference>
<evidence type="ECO:0000313" key="5">
    <source>
        <dbReference type="Proteomes" id="UP001498771"/>
    </source>
</evidence>
<gene>
    <name evidence="4" type="ORF">BZA70DRAFT_276749</name>
</gene>
<dbReference type="PANTHER" id="PTHR12205">
    <property type="entry name" value="CENTROMERE/KINETOCHORE PROTEIN ZW10"/>
    <property type="match status" value="1"/>
</dbReference>
<dbReference type="RefSeq" id="XP_064768699.1">
    <property type="nucleotide sequence ID" value="XM_064912345.1"/>
</dbReference>
<evidence type="ECO:0000259" key="3">
    <source>
        <dbReference type="Pfam" id="PF20665"/>
    </source>
</evidence>
<protein>
    <submittedName>
        <fullName evidence="4">Centromere/kinetochore Zw10-domain-containing protein</fullName>
    </submittedName>
</protein>
<keyword evidence="5" id="KW-1185">Reference proteome</keyword>
<feature type="region of interest" description="Disordered" evidence="2">
    <location>
        <begin position="452"/>
        <end position="570"/>
    </location>
</feature>
<dbReference type="PANTHER" id="PTHR12205:SF0">
    <property type="entry name" value="CENTROMERE_KINETOCHORE PROTEIN ZW10 HOMOLOG"/>
    <property type="match status" value="1"/>
</dbReference>
<sequence>MAASEAVVVRSLVEFIQDGRFPDSQAAADAKISDRSNVAAISRAVDEAIAEIKSDVEALGFENAWDLDTYLTQSRELYTDIQSSETQLRELEQAAKEHENADEKIYKLRDTLDTLTTAHDSTVTKIDALNKIWFIKATLIELRSCFSSGMLVQTVPLLKSAESKITGFEDWEHVTLLSSLKEEVNALDSKVFYSLDLLWTKAVEFQVDYSRVAVYKSVDLGEFTDVSLEDIAEALKRYDHAGKLKALTTQLKTKILAQILDASTALTVTVDKSSDKKSSLVIEKEEGKEGGSSVDVVLENLSTFIEFINDMFPEPIAHALAVELSTVITTTLIDVILQDAIPLALDTELARFERTLAQIRKFDSFLRDRKWTRALELEEWVRRVPSVWYKKKCDAVLAETRAIVRGAAESDRKIVERVGAEFSSFDAVQEASERRGELGGRRSLEVISAVEQSSGDEYDWNEEWEEDTPGTPAAGNTPADEADDGWGDFDVDLDDEQPEKKEEEDEPDDWNWGVDEDVLASGPPSPVKPTRTKPKPLIQSSKAAKKSIKPLIIPKSAPAPSSSSRSSSIGGGGLNETFVVTSVPEKLLALISSLERDSVDLTTRYRTSSIAAAGKQLRALISYVLAAYRALAPLHYGDSFDANFYLSNDCLYLAESVSQRMRDLGADAFLLKEMSNRYASVED</sequence>
<evidence type="ECO:0000256" key="2">
    <source>
        <dbReference type="SAM" id="MobiDB-lite"/>
    </source>
</evidence>
<dbReference type="EMBL" id="JBBJBU010000004">
    <property type="protein sequence ID" value="KAK7205666.1"/>
    <property type="molecule type" value="Genomic_DNA"/>
</dbReference>
<feature type="compositionally biased region" description="Acidic residues" evidence="2">
    <location>
        <begin position="454"/>
        <end position="468"/>
    </location>
</feature>
<feature type="compositionally biased region" description="Low complexity" evidence="2">
    <location>
        <begin position="549"/>
        <end position="568"/>
    </location>
</feature>
<keyword evidence="1" id="KW-0175">Coiled coil</keyword>
<name>A0ABR1F765_9ASCO</name>
<evidence type="ECO:0000313" key="4">
    <source>
        <dbReference type="EMBL" id="KAK7205666.1"/>
    </source>
</evidence>
<evidence type="ECO:0000256" key="1">
    <source>
        <dbReference type="SAM" id="Coils"/>
    </source>
</evidence>
<organism evidence="4 5">
    <name type="scientific">Myxozyma melibiosi</name>
    <dbReference type="NCBI Taxonomy" id="54550"/>
    <lineage>
        <taxon>Eukaryota</taxon>
        <taxon>Fungi</taxon>
        <taxon>Dikarya</taxon>
        <taxon>Ascomycota</taxon>
        <taxon>Saccharomycotina</taxon>
        <taxon>Lipomycetes</taxon>
        <taxon>Lipomycetales</taxon>
        <taxon>Lipomycetaceae</taxon>
        <taxon>Myxozyma</taxon>
    </lineage>
</organism>
<feature type="coiled-coil region" evidence="1">
    <location>
        <begin position="74"/>
        <end position="111"/>
    </location>
</feature>
<comment type="caution">
    <text evidence="4">The sequence shown here is derived from an EMBL/GenBank/DDBJ whole genome shotgun (WGS) entry which is preliminary data.</text>
</comment>
<accession>A0ABR1F765</accession>
<dbReference type="Pfam" id="PF20665">
    <property type="entry name" value="Zw10_middle"/>
    <property type="match status" value="1"/>
</dbReference>
<proteinExistence type="predicted"/>
<dbReference type="Proteomes" id="UP001498771">
    <property type="component" value="Unassembled WGS sequence"/>
</dbReference>
<feature type="compositionally biased region" description="Acidic residues" evidence="2">
    <location>
        <begin position="480"/>
        <end position="518"/>
    </location>
</feature>